<dbReference type="Gene3D" id="3.10.20.30">
    <property type="match status" value="1"/>
</dbReference>
<dbReference type="GO" id="GO:0140647">
    <property type="term" value="P:P450-containing electron transport chain"/>
    <property type="evidence" value="ECO:0007669"/>
    <property type="project" value="InterPro"/>
</dbReference>
<protein>
    <submittedName>
        <fullName evidence="8">Ferredoxin, 2Fe-2S</fullName>
    </submittedName>
</protein>
<dbReference type="PANTHER" id="PTHR23426:SF65">
    <property type="entry name" value="FERREDOXIN-2, MITOCHONDRIAL"/>
    <property type="match status" value="1"/>
</dbReference>
<dbReference type="GO" id="GO:0009055">
    <property type="term" value="F:electron transfer activity"/>
    <property type="evidence" value="ECO:0007669"/>
    <property type="project" value="TreeGrafter"/>
</dbReference>
<reference evidence="8" key="1">
    <citation type="submission" date="2018-06" db="EMBL/GenBank/DDBJ databases">
        <authorList>
            <person name="Zhirakovskaya E."/>
        </authorList>
    </citation>
    <scope>NUCLEOTIDE SEQUENCE</scope>
</reference>
<evidence type="ECO:0000256" key="2">
    <source>
        <dbReference type="ARBA" id="ARBA00022714"/>
    </source>
</evidence>
<dbReference type="PANTHER" id="PTHR23426">
    <property type="entry name" value="FERREDOXIN/ADRENODOXIN"/>
    <property type="match status" value="1"/>
</dbReference>
<dbReference type="GO" id="GO:0051537">
    <property type="term" value="F:2 iron, 2 sulfur cluster binding"/>
    <property type="evidence" value="ECO:0007669"/>
    <property type="project" value="UniProtKB-KW"/>
</dbReference>
<dbReference type="InterPro" id="IPR001041">
    <property type="entry name" value="2Fe-2S_ferredoxin-type"/>
</dbReference>
<dbReference type="PRINTS" id="PR00355">
    <property type="entry name" value="ADRENODOXIN"/>
</dbReference>
<name>A0A3B1CQM6_9ZZZZ</name>
<evidence type="ECO:0000256" key="5">
    <source>
        <dbReference type="ARBA" id="ARBA00023014"/>
    </source>
</evidence>
<keyword evidence="4" id="KW-0408">Iron</keyword>
<dbReference type="Pfam" id="PF00111">
    <property type="entry name" value="Fer2"/>
    <property type="match status" value="1"/>
</dbReference>
<keyword evidence="3" id="KW-0479">Metal-binding</keyword>
<evidence type="ECO:0000256" key="4">
    <source>
        <dbReference type="ARBA" id="ARBA00023004"/>
    </source>
</evidence>
<dbReference type="SUPFAM" id="SSF54292">
    <property type="entry name" value="2Fe-2S ferredoxin-like"/>
    <property type="match status" value="1"/>
</dbReference>
<evidence type="ECO:0000259" key="7">
    <source>
        <dbReference type="PROSITE" id="PS51085"/>
    </source>
</evidence>
<evidence type="ECO:0000256" key="1">
    <source>
        <dbReference type="ARBA" id="ARBA00010914"/>
    </source>
</evidence>
<dbReference type="InterPro" id="IPR012675">
    <property type="entry name" value="Beta-grasp_dom_sf"/>
</dbReference>
<dbReference type="CDD" id="cd00207">
    <property type="entry name" value="fer2"/>
    <property type="match status" value="1"/>
</dbReference>
<keyword evidence="2" id="KW-0001">2Fe-2S</keyword>
<sequence length="108" mass="12042">MPKVTFITENENTTLEVTTGKTILDLALDHDIDIEHNCGGNCACTTCHVIIREGMNHLSEMEEEEEDRLDTSPDLTLSSRLACQALIKGDCVVEIPKNTQAFRKAEQH</sequence>
<evidence type="ECO:0000256" key="3">
    <source>
        <dbReference type="ARBA" id="ARBA00022723"/>
    </source>
</evidence>
<dbReference type="PROSITE" id="PS51085">
    <property type="entry name" value="2FE2S_FER_2"/>
    <property type="match status" value="1"/>
</dbReference>
<dbReference type="GO" id="GO:0046872">
    <property type="term" value="F:metal ion binding"/>
    <property type="evidence" value="ECO:0007669"/>
    <property type="project" value="UniProtKB-KW"/>
</dbReference>
<gene>
    <name evidence="8" type="ORF">MNBD_NITROSPIRAE01-630</name>
</gene>
<accession>A0A3B1CQM6</accession>
<dbReference type="InterPro" id="IPR001055">
    <property type="entry name" value="Adrenodoxin-like"/>
</dbReference>
<evidence type="ECO:0000313" key="8">
    <source>
        <dbReference type="EMBL" id="VAX28771.1"/>
    </source>
</evidence>
<dbReference type="EMBL" id="UOGF01000042">
    <property type="protein sequence ID" value="VAX28771.1"/>
    <property type="molecule type" value="Genomic_DNA"/>
</dbReference>
<evidence type="ECO:0000256" key="6">
    <source>
        <dbReference type="ARBA" id="ARBA00034078"/>
    </source>
</evidence>
<feature type="domain" description="2Fe-2S ferredoxin-type" evidence="7">
    <location>
        <begin position="2"/>
        <end position="99"/>
    </location>
</feature>
<organism evidence="8">
    <name type="scientific">hydrothermal vent metagenome</name>
    <dbReference type="NCBI Taxonomy" id="652676"/>
    <lineage>
        <taxon>unclassified sequences</taxon>
        <taxon>metagenomes</taxon>
        <taxon>ecological metagenomes</taxon>
    </lineage>
</organism>
<comment type="cofactor">
    <cofactor evidence="6">
        <name>[2Fe-2S] cluster</name>
        <dbReference type="ChEBI" id="CHEBI:190135"/>
    </cofactor>
</comment>
<keyword evidence="5" id="KW-0411">Iron-sulfur</keyword>
<dbReference type="AlphaFoldDB" id="A0A3B1CQM6"/>
<proteinExistence type="inferred from homology"/>
<comment type="similarity">
    <text evidence="1">Belongs to the adrenodoxin/putidaredoxin family.</text>
</comment>
<dbReference type="InterPro" id="IPR036010">
    <property type="entry name" value="2Fe-2S_ferredoxin-like_sf"/>
</dbReference>